<dbReference type="GO" id="GO:0008794">
    <property type="term" value="F:arsenate reductase (glutaredoxin) activity"/>
    <property type="evidence" value="ECO:0007669"/>
    <property type="project" value="UniProtKB-UniRule"/>
</dbReference>
<dbReference type="OrthoDB" id="9790554at2"/>
<evidence type="ECO:0000256" key="1">
    <source>
        <dbReference type="ARBA" id="ARBA00007198"/>
    </source>
</evidence>
<dbReference type="InterPro" id="IPR006659">
    <property type="entry name" value="Arsenate_reductase"/>
</dbReference>
<organism evidence="5 6">
    <name type="scientific">Providencia alcalifaciens</name>
    <dbReference type="NCBI Taxonomy" id="126385"/>
    <lineage>
        <taxon>Bacteria</taxon>
        <taxon>Pseudomonadati</taxon>
        <taxon>Pseudomonadota</taxon>
        <taxon>Gammaproteobacteria</taxon>
        <taxon>Enterobacterales</taxon>
        <taxon>Morganellaceae</taxon>
        <taxon>Providencia</taxon>
    </lineage>
</organism>
<name>A0A4R3NSC3_9GAMM</name>
<dbReference type="AlphaFoldDB" id="A0A4R3NSC3"/>
<dbReference type="InterPro" id="IPR006660">
    <property type="entry name" value="Arsenate_reductase-like"/>
</dbReference>
<dbReference type="Proteomes" id="UP000295055">
    <property type="component" value="Unassembled WGS sequence"/>
</dbReference>
<dbReference type="EMBL" id="SMAS01000003">
    <property type="protein sequence ID" value="TCT35915.1"/>
    <property type="molecule type" value="Genomic_DNA"/>
</dbReference>
<reference evidence="5 6" key="1">
    <citation type="submission" date="2019-03" db="EMBL/GenBank/DDBJ databases">
        <title>Genomic analyses of the natural microbiome of Caenorhabditis elegans.</title>
        <authorList>
            <person name="Samuel B."/>
        </authorList>
    </citation>
    <scope>NUCLEOTIDE SEQUENCE [LARGE SCALE GENOMIC DNA]</scope>
    <source>
        <strain evidence="5 6">JUb102</strain>
    </source>
</reference>
<sequence>MTDSIKIYHNPRCSKSRETLALLQEKGITPTVVEYLTTPPSVPEIEKLLKMLGFADARQLMRTKEDIYKELKLADNAVTQAQLIQAMHDNPKLIERPIVVKGKKAKLGRPPEQVLEIL</sequence>
<accession>A0A4R3NSC3</accession>
<dbReference type="InterPro" id="IPR036249">
    <property type="entry name" value="Thioredoxin-like_sf"/>
</dbReference>
<dbReference type="CDD" id="cd03034">
    <property type="entry name" value="ArsC_ArsC"/>
    <property type="match status" value="1"/>
</dbReference>
<dbReference type="NCBIfam" id="TIGR00014">
    <property type="entry name" value="arsC"/>
    <property type="match status" value="1"/>
</dbReference>
<comment type="catalytic activity">
    <reaction evidence="4">
        <text>[glutaredoxin]-dithiol + arsenate + glutathione + H(+) = glutathionyl-S-S-[glutaredoxin] + arsenite + H2O</text>
        <dbReference type="Rhea" id="RHEA:22016"/>
        <dbReference type="Rhea" id="RHEA-COMP:10729"/>
        <dbReference type="Rhea" id="RHEA-COMP:17668"/>
        <dbReference type="ChEBI" id="CHEBI:15377"/>
        <dbReference type="ChEBI" id="CHEBI:15378"/>
        <dbReference type="ChEBI" id="CHEBI:29242"/>
        <dbReference type="ChEBI" id="CHEBI:29950"/>
        <dbReference type="ChEBI" id="CHEBI:48597"/>
        <dbReference type="ChEBI" id="CHEBI:57925"/>
        <dbReference type="ChEBI" id="CHEBI:146199"/>
        <dbReference type="EC" id="1.20.4.1"/>
    </reaction>
</comment>
<dbReference type="PANTHER" id="PTHR30041">
    <property type="entry name" value="ARSENATE REDUCTASE"/>
    <property type="match status" value="1"/>
</dbReference>
<protein>
    <recommendedName>
        <fullName evidence="4">Arsenate reductase</fullName>
        <ecNumber evidence="4">1.20.4.1</ecNumber>
    </recommendedName>
</protein>
<gene>
    <name evidence="5" type="ORF">EC835_103372</name>
</gene>
<comment type="similarity">
    <text evidence="1 3 4">Belongs to the ArsC family.</text>
</comment>
<dbReference type="EC" id="1.20.4.1" evidence="4"/>
<dbReference type="Pfam" id="PF03960">
    <property type="entry name" value="ArsC"/>
    <property type="match status" value="1"/>
</dbReference>
<keyword evidence="2 4" id="KW-0560">Oxidoreductase</keyword>
<evidence type="ECO:0000256" key="2">
    <source>
        <dbReference type="ARBA" id="ARBA00023002"/>
    </source>
</evidence>
<evidence type="ECO:0000256" key="3">
    <source>
        <dbReference type="PROSITE-ProRule" id="PRU01282"/>
    </source>
</evidence>
<dbReference type="PANTHER" id="PTHR30041:SF4">
    <property type="entry name" value="ARSENATE REDUCTASE"/>
    <property type="match status" value="1"/>
</dbReference>
<evidence type="ECO:0000313" key="6">
    <source>
        <dbReference type="Proteomes" id="UP000295055"/>
    </source>
</evidence>
<comment type="caution">
    <text evidence="5">The sequence shown here is derived from an EMBL/GenBank/DDBJ whole genome shotgun (WGS) entry which is preliminary data.</text>
</comment>
<proteinExistence type="inferred from homology"/>
<dbReference type="SUPFAM" id="SSF52833">
    <property type="entry name" value="Thioredoxin-like"/>
    <property type="match status" value="1"/>
</dbReference>
<dbReference type="PROSITE" id="PS51353">
    <property type="entry name" value="ARSC"/>
    <property type="match status" value="1"/>
</dbReference>
<evidence type="ECO:0000256" key="4">
    <source>
        <dbReference type="RuleBase" id="RU362029"/>
    </source>
</evidence>
<dbReference type="RefSeq" id="WP_132496059.1">
    <property type="nucleotide sequence ID" value="NZ_SMAS01000003.1"/>
</dbReference>
<evidence type="ECO:0000313" key="5">
    <source>
        <dbReference type="EMBL" id="TCT35915.1"/>
    </source>
</evidence>
<dbReference type="Gene3D" id="3.40.30.10">
    <property type="entry name" value="Glutaredoxin"/>
    <property type="match status" value="1"/>
</dbReference>